<proteinExistence type="inferred from homology"/>
<gene>
    <name evidence="4" type="ORF">T310_1378</name>
</gene>
<keyword evidence="2" id="KW-0521">NADP</keyword>
<dbReference type="PRINTS" id="PR00081">
    <property type="entry name" value="GDHRDH"/>
</dbReference>
<dbReference type="PRINTS" id="PR00080">
    <property type="entry name" value="SDRFAMILY"/>
</dbReference>
<dbReference type="STRING" id="1408163.A0A0F4Z2J6"/>
<dbReference type="InterPro" id="IPR036291">
    <property type="entry name" value="NAD(P)-bd_dom_sf"/>
</dbReference>
<protein>
    <submittedName>
        <fullName evidence="4">Short chain dehydrogenase/reductase family oxidoreductase</fullName>
    </submittedName>
</protein>
<keyword evidence="3" id="KW-0560">Oxidoreductase</keyword>
<keyword evidence="5" id="KW-1185">Reference proteome</keyword>
<dbReference type="Pfam" id="PF13561">
    <property type="entry name" value="adh_short_C2"/>
    <property type="match status" value="1"/>
</dbReference>
<dbReference type="GeneID" id="25313729"/>
<dbReference type="EMBL" id="LASV01000057">
    <property type="protein sequence ID" value="KKA24590.1"/>
    <property type="molecule type" value="Genomic_DNA"/>
</dbReference>
<dbReference type="FunFam" id="3.40.50.720:FF:000084">
    <property type="entry name" value="Short-chain dehydrogenase reductase"/>
    <property type="match status" value="1"/>
</dbReference>
<dbReference type="InterPro" id="IPR020904">
    <property type="entry name" value="Sc_DH/Rdtase_CS"/>
</dbReference>
<dbReference type="OrthoDB" id="4221234at2759"/>
<sequence>MTTTFFQNKVYAITGVSGIGLAVAKQLRQLGAKVSLADIDEKALADAAQQLSNINPNNSNNEDVILTTKLDVSSASAVDSWISATVDKFGRLDGAANMAGAIGKHHGVRALVDQDDGEWDLIFRVNVTGLKNCLRAELRAISAGDWHDNGENIGSIVNASSIQGLQGFALHAAYSASKHAVTGLTRSVAKEVAPKIRVNAIAPGSIQTPLLDKAKDIQGGKLELPCAYPRVGTADEVAQAVVYLLSDASSYTTGTILSVDGGWNC</sequence>
<organism evidence="4 5">
    <name type="scientific">Rasamsonia emersonii (strain ATCC 16479 / CBS 393.64 / IMI 116815)</name>
    <dbReference type="NCBI Taxonomy" id="1408163"/>
    <lineage>
        <taxon>Eukaryota</taxon>
        <taxon>Fungi</taxon>
        <taxon>Dikarya</taxon>
        <taxon>Ascomycota</taxon>
        <taxon>Pezizomycotina</taxon>
        <taxon>Eurotiomycetes</taxon>
        <taxon>Eurotiomycetidae</taxon>
        <taxon>Eurotiales</taxon>
        <taxon>Trichocomaceae</taxon>
        <taxon>Rasamsonia</taxon>
    </lineage>
</organism>
<dbReference type="PROSITE" id="PS00061">
    <property type="entry name" value="ADH_SHORT"/>
    <property type="match status" value="1"/>
</dbReference>
<accession>A0A0F4Z2J6</accession>
<evidence type="ECO:0000256" key="3">
    <source>
        <dbReference type="ARBA" id="ARBA00023002"/>
    </source>
</evidence>
<evidence type="ECO:0000313" key="5">
    <source>
        <dbReference type="Proteomes" id="UP000053958"/>
    </source>
</evidence>
<dbReference type="InterPro" id="IPR002347">
    <property type="entry name" value="SDR_fam"/>
</dbReference>
<comment type="similarity">
    <text evidence="1">Belongs to the short-chain dehydrogenases/reductases (SDR) family.</text>
</comment>
<dbReference type="Proteomes" id="UP000053958">
    <property type="component" value="Unassembled WGS sequence"/>
</dbReference>
<dbReference type="PANTHER" id="PTHR24321">
    <property type="entry name" value="DEHYDROGENASES, SHORT CHAIN"/>
    <property type="match status" value="1"/>
</dbReference>
<dbReference type="AlphaFoldDB" id="A0A0F4Z2J6"/>
<reference evidence="4 5" key="1">
    <citation type="submission" date="2015-04" db="EMBL/GenBank/DDBJ databases">
        <authorList>
            <person name="Heijne W.H."/>
            <person name="Fedorova N.D."/>
            <person name="Nierman W.C."/>
            <person name="Vollebregt A.W."/>
            <person name="Zhao Z."/>
            <person name="Wu L."/>
            <person name="Kumar M."/>
            <person name="Stam H."/>
            <person name="van den Berg M.A."/>
            <person name="Pel H.J."/>
        </authorList>
    </citation>
    <scope>NUCLEOTIDE SEQUENCE [LARGE SCALE GENOMIC DNA]</scope>
    <source>
        <strain evidence="4 5">CBS 393.64</strain>
    </source>
</reference>
<comment type="caution">
    <text evidence="4">The sequence shown here is derived from an EMBL/GenBank/DDBJ whole genome shotgun (WGS) entry which is preliminary data.</text>
</comment>
<evidence type="ECO:0000256" key="1">
    <source>
        <dbReference type="ARBA" id="ARBA00006484"/>
    </source>
</evidence>
<dbReference type="SUPFAM" id="SSF51735">
    <property type="entry name" value="NAD(P)-binding Rossmann-fold domains"/>
    <property type="match status" value="1"/>
</dbReference>
<evidence type="ECO:0000256" key="2">
    <source>
        <dbReference type="ARBA" id="ARBA00022857"/>
    </source>
</evidence>
<name>A0A0F4Z2J6_RASE3</name>
<evidence type="ECO:0000313" key="4">
    <source>
        <dbReference type="EMBL" id="KKA24590.1"/>
    </source>
</evidence>
<dbReference type="PANTHER" id="PTHR24321:SF8">
    <property type="entry name" value="ESTRADIOL 17-BETA-DEHYDROGENASE 8-RELATED"/>
    <property type="match status" value="1"/>
</dbReference>
<dbReference type="GO" id="GO:0016491">
    <property type="term" value="F:oxidoreductase activity"/>
    <property type="evidence" value="ECO:0007669"/>
    <property type="project" value="UniProtKB-KW"/>
</dbReference>
<dbReference type="RefSeq" id="XP_013331202.1">
    <property type="nucleotide sequence ID" value="XM_013475748.1"/>
</dbReference>
<dbReference type="Gene3D" id="3.40.50.720">
    <property type="entry name" value="NAD(P)-binding Rossmann-like Domain"/>
    <property type="match status" value="1"/>
</dbReference>
<dbReference type="CDD" id="cd05233">
    <property type="entry name" value="SDR_c"/>
    <property type="match status" value="1"/>
</dbReference>